<dbReference type="EMBL" id="JANBQB010000435">
    <property type="protein sequence ID" value="KAJ1976400.1"/>
    <property type="molecule type" value="Genomic_DNA"/>
</dbReference>
<dbReference type="OrthoDB" id="379794at2759"/>
<dbReference type="Proteomes" id="UP001151582">
    <property type="component" value="Unassembled WGS sequence"/>
</dbReference>
<evidence type="ECO:0000313" key="8">
    <source>
        <dbReference type="EMBL" id="KAJ1976400.1"/>
    </source>
</evidence>
<keyword evidence="3" id="KW-0131">Cell cycle</keyword>
<comment type="similarity">
    <text evidence="1">Belongs to the ataxin-10 family.</text>
</comment>
<dbReference type="Pfam" id="PF09759">
    <property type="entry name" value="Atx10homo_assoc"/>
    <property type="match status" value="1"/>
</dbReference>
<name>A0A9W8B5T6_9FUNG</name>
<gene>
    <name evidence="8" type="primary">ATXN10</name>
    <name evidence="8" type="ORF">H4R34_003992</name>
</gene>
<dbReference type="PANTHER" id="PTHR13255:SF0">
    <property type="entry name" value="ATAXIN-10"/>
    <property type="match status" value="1"/>
</dbReference>
<dbReference type="InterPro" id="IPR019156">
    <property type="entry name" value="Ataxin-10_domain"/>
</dbReference>
<feature type="non-terminal residue" evidence="8">
    <location>
        <position position="439"/>
    </location>
</feature>
<keyword evidence="9" id="KW-1185">Reference proteome</keyword>
<comment type="function">
    <text evidence="4">May play a role in the regulation of cytokinesis.</text>
</comment>
<dbReference type="InterPro" id="IPR016024">
    <property type="entry name" value="ARM-type_fold"/>
</dbReference>
<dbReference type="GO" id="GO:0005829">
    <property type="term" value="C:cytosol"/>
    <property type="evidence" value="ECO:0007669"/>
    <property type="project" value="TreeGrafter"/>
</dbReference>
<feature type="domain" description="Ataxin-10" evidence="7">
    <location>
        <begin position="335"/>
        <end position="430"/>
    </location>
</feature>
<dbReference type="AlphaFoldDB" id="A0A9W8B5T6"/>
<dbReference type="PANTHER" id="PTHR13255">
    <property type="entry name" value="ATAXIN-10"/>
    <property type="match status" value="1"/>
</dbReference>
<dbReference type="SUPFAM" id="SSF48371">
    <property type="entry name" value="ARM repeat"/>
    <property type="match status" value="1"/>
</dbReference>
<sequence length="439" mass="48562">SILKSLTPIDSMAETVPNEHVRALLVVTKAFSNLVTGNRAIQAEAALLWEQDRCHDFSEVMAVNDKSAKEVFSIFTLNSVSGNPPVCRQVCRTRSFTRVFKRLLEYAEDHFEQSESLFFDIAFALTREMVAAQCITSCYTQLLGVDNPEPDSTPLPFNAHTITFLKFIDAKLHRDLDAEHTENLTSAQQEPLVSIYEFLSAKLNELAQILLLQAKATASAASHPFYCLSQQLTAASQSSSDASATTPNPSISGYHIDVLVSFYTTLVLLLECLRSLTQVGLMVQAMPLLSKQLLSLCIELLAFLNARFPRMSKLGTAGQHQIEGMENAAQQFAFIKRNLVSIIGNLGHRNKTLQDLARERGGVELILGHCNIDDNNPYIKEHAVLAIRNLLEGNTENQALVQTLEPQEAVTHPDIANLGFTAELNNQKQAVLKPTKPDQ</sequence>
<evidence type="ECO:0000256" key="2">
    <source>
        <dbReference type="ARBA" id="ARBA00022618"/>
    </source>
</evidence>
<reference evidence="8" key="1">
    <citation type="submission" date="2022-07" db="EMBL/GenBank/DDBJ databases">
        <title>Phylogenomic reconstructions and comparative analyses of Kickxellomycotina fungi.</title>
        <authorList>
            <person name="Reynolds N.K."/>
            <person name="Stajich J.E."/>
            <person name="Barry K."/>
            <person name="Grigoriev I.V."/>
            <person name="Crous P."/>
            <person name="Smith M.E."/>
        </authorList>
    </citation>
    <scope>NUCLEOTIDE SEQUENCE</scope>
    <source>
        <strain evidence="8">RSA 567</strain>
    </source>
</reference>
<keyword evidence="2" id="KW-0132">Cell division</keyword>
<evidence type="ECO:0000256" key="3">
    <source>
        <dbReference type="ARBA" id="ARBA00023306"/>
    </source>
</evidence>
<evidence type="ECO:0000259" key="7">
    <source>
        <dbReference type="Pfam" id="PF09759"/>
    </source>
</evidence>
<comment type="caution">
    <text evidence="8">The sequence shown here is derived from an EMBL/GenBank/DDBJ whole genome shotgun (WGS) entry which is preliminary data.</text>
</comment>
<evidence type="ECO:0000313" key="9">
    <source>
        <dbReference type="Proteomes" id="UP001151582"/>
    </source>
</evidence>
<evidence type="ECO:0000256" key="6">
    <source>
        <dbReference type="ARBA" id="ARBA00044805"/>
    </source>
</evidence>
<evidence type="ECO:0000256" key="4">
    <source>
        <dbReference type="ARBA" id="ARBA00044746"/>
    </source>
</evidence>
<dbReference type="Gene3D" id="1.25.10.10">
    <property type="entry name" value="Leucine-rich Repeat Variant"/>
    <property type="match status" value="1"/>
</dbReference>
<proteinExistence type="inferred from homology"/>
<evidence type="ECO:0000256" key="1">
    <source>
        <dbReference type="ARBA" id="ARBA00008384"/>
    </source>
</evidence>
<protein>
    <recommendedName>
        <fullName evidence="5">Ataxin-10 homolog</fullName>
    </recommendedName>
    <alternativeName>
        <fullName evidence="6">Copper transport protein 86</fullName>
    </alternativeName>
</protein>
<dbReference type="InterPro" id="IPR011989">
    <property type="entry name" value="ARM-like"/>
</dbReference>
<organism evidence="8 9">
    <name type="scientific">Dimargaris verticillata</name>
    <dbReference type="NCBI Taxonomy" id="2761393"/>
    <lineage>
        <taxon>Eukaryota</taxon>
        <taxon>Fungi</taxon>
        <taxon>Fungi incertae sedis</taxon>
        <taxon>Zoopagomycota</taxon>
        <taxon>Kickxellomycotina</taxon>
        <taxon>Dimargaritomycetes</taxon>
        <taxon>Dimargaritales</taxon>
        <taxon>Dimargaritaceae</taxon>
        <taxon>Dimargaris</taxon>
    </lineage>
</organism>
<dbReference type="GO" id="GO:0051301">
    <property type="term" value="P:cell division"/>
    <property type="evidence" value="ECO:0007669"/>
    <property type="project" value="UniProtKB-KW"/>
</dbReference>
<accession>A0A9W8B5T6</accession>
<evidence type="ECO:0000256" key="5">
    <source>
        <dbReference type="ARBA" id="ARBA00044801"/>
    </source>
</evidence>
<dbReference type="InterPro" id="IPR051374">
    <property type="entry name" value="Ataxin-10/CTR86_families"/>
</dbReference>